<evidence type="ECO:0000256" key="1">
    <source>
        <dbReference type="ARBA" id="ARBA00005532"/>
    </source>
</evidence>
<dbReference type="InterPro" id="IPR014039">
    <property type="entry name" value="Transl_elong_EFTs/EF1B_dimer"/>
</dbReference>
<evidence type="ECO:0000259" key="8">
    <source>
        <dbReference type="Pfam" id="PF00889"/>
    </source>
</evidence>
<dbReference type="EMBL" id="JACPRF010000409">
    <property type="protein sequence ID" value="MBI2877871.1"/>
    <property type="molecule type" value="Genomic_DNA"/>
</dbReference>
<dbReference type="CDD" id="cd14275">
    <property type="entry name" value="UBA_EF-Ts"/>
    <property type="match status" value="1"/>
</dbReference>
<dbReference type="Gene3D" id="1.10.286.20">
    <property type="match status" value="1"/>
</dbReference>
<dbReference type="HAMAP" id="MF_00050">
    <property type="entry name" value="EF_Ts"/>
    <property type="match status" value="1"/>
</dbReference>
<dbReference type="Pfam" id="PF00889">
    <property type="entry name" value="EF_TS"/>
    <property type="match status" value="1"/>
</dbReference>
<dbReference type="InterPro" id="IPR036402">
    <property type="entry name" value="EF-Ts_dimer_sf"/>
</dbReference>
<dbReference type="GO" id="GO:0003746">
    <property type="term" value="F:translation elongation factor activity"/>
    <property type="evidence" value="ECO:0007669"/>
    <property type="project" value="UniProtKB-UniRule"/>
</dbReference>
<dbReference type="FunFam" id="1.10.286.20:FF:000001">
    <property type="entry name" value="Elongation factor Ts"/>
    <property type="match status" value="1"/>
</dbReference>
<evidence type="ECO:0000256" key="6">
    <source>
        <dbReference type="RuleBase" id="RU000642"/>
    </source>
</evidence>
<dbReference type="PROSITE" id="PS01126">
    <property type="entry name" value="EF_TS_1"/>
    <property type="match status" value="1"/>
</dbReference>
<gene>
    <name evidence="5 9" type="primary">tsf</name>
    <name evidence="9" type="ORF">HYY20_13430</name>
</gene>
<dbReference type="GO" id="GO:0005737">
    <property type="term" value="C:cytoplasm"/>
    <property type="evidence" value="ECO:0007669"/>
    <property type="project" value="UniProtKB-SubCell"/>
</dbReference>
<dbReference type="Gene3D" id="3.30.479.20">
    <property type="entry name" value="Elongation factor Ts, dimerisation domain"/>
    <property type="match status" value="1"/>
</dbReference>
<evidence type="ECO:0000256" key="2">
    <source>
        <dbReference type="ARBA" id="ARBA00016956"/>
    </source>
</evidence>
<dbReference type="InterPro" id="IPR009060">
    <property type="entry name" value="UBA-like_sf"/>
</dbReference>
<sequence>MAVTAAMVKELREKSGAGIMDCKEALRETEGDLEKAIDYLRRKGLASAARKSGRTTSEGLVGSYIHAGGRIGVLIEVNCETDFVARTEDFAQLVKDLTMQVAAANPRYISREEVSPEVLEREREIYAAQARDTGKPEKVIDRIVSGKLDKFYAEVCLLEQPFVKDPDVTVEAHIKQAIARLGENITVRRFTRYQVGEEL</sequence>
<dbReference type="FunFam" id="1.10.8.10:FF:000001">
    <property type="entry name" value="Elongation factor Ts"/>
    <property type="match status" value="1"/>
</dbReference>
<dbReference type="PANTHER" id="PTHR11741">
    <property type="entry name" value="ELONGATION FACTOR TS"/>
    <property type="match status" value="1"/>
</dbReference>
<name>A0A932CQY0_UNCTE</name>
<dbReference type="SUPFAM" id="SSF46934">
    <property type="entry name" value="UBA-like"/>
    <property type="match status" value="1"/>
</dbReference>
<dbReference type="SUPFAM" id="SSF54713">
    <property type="entry name" value="Elongation factor Ts (EF-Ts), dimerisation domain"/>
    <property type="match status" value="1"/>
</dbReference>
<dbReference type="InterPro" id="IPR001816">
    <property type="entry name" value="Transl_elong_EFTs/EF1B"/>
</dbReference>
<evidence type="ECO:0000256" key="4">
    <source>
        <dbReference type="ARBA" id="ARBA00022917"/>
    </source>
</evidence>
<evidence type="ECO:0000313" key="9">
    <source>
        <dbReference type="EMBL" id="MBI2877871.1"/>
    </source>
</evidence>
<organism evidence="9 10">
    <name type="scientific">Tectimicrobiota bacterium</name>
    <dbReference type="NCBI Taxonomy" id="2528274"/>
    <lineage>
        <taxon>Bacteria</taxon>
        <taxon>Pseudomonadati</taxon>
        <taxon>Nitrospinota/Tectimicrobiota group</taxon>
        <taxon>Candidatus Tectimicrobiota</taxon>
    </lineage>
</organism>
<dbReference type="PANTHER" id="PTHR11741:SF0">
    <property type="entry name" value="ELONGATION FACTOR TS, MITOCHONDRIAL"/>
    <property type="match status" value="1"/>
</dbReference>
<evidence type="ECO:0000256" key="5">
    <source>
        <dbReference type="HAMAP-Rule" id="MF_00050"/>
    </source>
</evidence>
<proteinExistence type="inferred from homology"/>
<dbReference type="InterPro" id="IPR018101">
    <property type="entry name" value="Transl_elong_Ts_CS"/>
</dbReference>
<dbReference type="Proteomes" id="UP000769766">
    <property type="component" value="Unassembled WGS sequence"/>
</dbReference>
<dbReference type="AlphaFoldDB" id="A0A932CQY0"/>
<dbReference type="Gene3D" id="1.10.8.10">
    <property type="entry name" value="DNA helicase RuvA subunit, C-terminal domain"/>
    <property type="match status" value="1"/>
</dbReference>
<keyword evidence="3 5" id="KW-0251">Elongation factor</keyword>
<feature type="domain" description="Translation elongation factor EFTs/EF1B dimerisation" evidence="8">
    <location>
        <begin position="57"/>
        <end position="197"/>
    </location>
</feature>
<reference evidence="9" key="1">
    <citation type="submission" date="2020-07" db="EMBL/GenBank/DDBJ databases">
        <title>Huge and variable diversity of episymbiotic CPR bacteria and DPANN archaea in groundwater ecosystems.</title>
        <authorList>
            <person name="He C.Y."/>
            <person name="Keren R."/>
            <person name="Whittaker M."/>
            <person name="Farag I.F."/>
            <person name="Doudna J."/>
            <person name="Cate J.H.D."/>
            <person name="Banfield J.F."/>
        </authorList>
    </citation>
    <scope>NUCLEOTIDE SEQUENCE</scope>
    <source>
        <strain evidence="9">NC_groundwater_672_Ag_B-0.1um_62_36</strain>
    </source>
</reference>
<comment type="subcellular location">
    <subcellularLocation>
        <location evidence="5 7">Cytoplasm</location>
    </subcellularLocation>
</comment>
<dbReference type="PROSITE" id="PS01127">
    <property type="entry name" value="EF_TS_2"/>
    <property type="match status" value="1"/>
</dbReference>
<comment type="function">
    <text evidence="5 6">Associates with the EF-Tu.GDP complex and induces the exchange of GDP to GTP. It remains bound to the aminoacyl-tRNA.EF-Tu.GTP complex up to the GTP hydrolysis stage on the ribosome.</text>
</comment>
<protein>
    <recommendedName>
        <fullName evidence="2 5">Elongation factor Ts</fullName>
        <shortName evidence="5">EF-Ts</shortName>
    </recommendedName>
</protein>
<evidence type="ECO:0000313" key="10">
    <source>
        <dbReference type="Proteomes" id="UP000769766"/>
    </source>
</evidence>
<feature type="region of interest" description="Involved in Mg(2+) ion dislocation from EF-Tu" evidence="5">
    <location>
        <begin position="81"/>
        <end position="84"/>
    </location>
</feature>
<evidence type="ECO:0000256" key="7">
    <source>
        <dbReference type="RuleBase" id="RU000643"/>
    </source>
</evidence>
<keyword evidence="4 5" id="KW-0648">Protein biosynthesis</keyword>
<comment type="similarity">
    <text evidence="1 5 6">Belongs to the EF-Ts family.</text>
</comment>
<dbReference type="NCBIfam" id="TIGR00116">
    <property type="entry name" value="tsf"/>
    <property type="match status" value="1"/>
</dbReference>
<keyword evidence="5" id="KW-0963">Cytoplasm</keyword>
<accession>A0A932CQY0</accession>
<comment type="caution">
    <text evidence="9">The sequence shown here is derived from an EMBL/GenBank/DDBJ whole genome shotgun (WGS) entry which is preliminary data.</text>
</comment>
<evidence type="ECO:0000256" key="3">
    <source>
        <dbReference type="ARBA" id="ARBA00022768"/>
    </source>
</evidence>